<dbReference type="InterPro" id="IPR014867">
    <property type="entry name" value="Spore_coat_CotH_CotH2/3/7"/>
</dbReference>
<protein>
    <submittedName>
        <fullName evidence="3">CotH kinase family protein</fullName>
    </submittedName>
</protein>
<evidence type="ECO:0000256" key="1">
    <source>
        <dbReference type="SAM" id="MobiDB-lite"/>
    </source>
</evidence>
<feature type="region of interest" description="Disordered" evidence="1">
    <location>
        <begin position="106"/>
        <end position="150"/>
    </location>
</feature>
<evidence type="ECO:0000313" key="4">
    <source>
        <dbReference type="Proteomes" id="UP000674938"/>
    </source>
</evidence>
<reference evidence="3" key="1">
    <citation type="submission" date="2020-12" db="EMBL/GenBank/DDBJ databases">
        <title>Vagococcus allomyrinae sp. nov. and Enterococcus lavae sp. nov., isolated from the larvae of Allomyrina dichotoma.</title>
        <authorList>
            <person name="Lee S.D."/>
        </authorList>
    </citation>
    <scope>NUCLEOTIDE SEQUENCE</scope>
    <source>
        <strain evidence="3">BWB3-3</strain>
    </source>
</reference>
<feature type="signal peptide" evidence="2">
    <location>
        <begin position="1"/>
        <end position="32"/>
    </location>
</feature>
<dbReference type="PROSITE" id="PS51257">
    <property type="entry name" value="PROKAR_LIPOPROTEIN"/>
    <property type="match status" value="1"/>
</dbReference>
<accession>A0A940SS76</accession>
<keyword evidence="4" id="KW-1185">Reference proteome</keyword>
<feature type="chain" id="PRO_5037221746" evidence="2">
    <location>
        <begin position="33"/>
        <end position="513"/>
    </location>
</feature>
<dbReference type="PANTHER" id="PTHR40050">
    <property type="entry name" value="INNER SPORE COAT PROTEIN H"/>
    <property type="match status" value="1"/>
</dbReference>
<keyword evidence="3" id="KW-0808">Transferase</keyword>
<dbReference type="GO" id="GO:0016301">
    <property type="term" value="F:kinase activity"/>
    <property type="evidence" value="ECO:0007669"/>
    <property type="project" value="UniProtKB-KW"/>
</dbReference>
<dbReference type="Proteomes" id="UP000674938">
    <property type="component" value="Unassembled WGS sequence"/>
</dbReference>
<proteinExistence type="predicted"/>
<name>A0A940SS76_9ENTE</name>
<feature type="region of interest" description="Disordered" evidence="1">
    <location>
        <begin position="368"/>
        <end position="430"/>
    </location>
</feature>
<feature type="compositionally biased region" description="Basic and acidic residues" evidence="1">
    <location>
        <begin position="113"/>
        <end position="123"/>
    </location>
</feature>
<dbReference type="Pfam" id="PF08757">
    <property type="entry name" value="CotH"/>
    <property type="match status" value="1"/>
</dbReference>
<keyword evidence="3" id="KW-0418">Kinase</keyword>
<organism evidence="3 4">
    <name type="scientific">Vagococcus allomyrinae</name>
    <dbReference type="NCBI Taxonomy" id="2794353"/>
    <lineage>
        <taxon>Bacteria</taxon>
        <taxon>Bacillati</taxon>
        <taxon>Bacillota</taxon>
        <taxon>Bacilli</taxon>
        <taxon>Lactobacillales</taxon>
        <taxon>Enterococcaceae</taxon>
        <taxon>Vagococcus</taxon>
    </lineage>
</organism>
<evidence type="ECO:0000256" key="2">
    <source>
        <dbReference type="SAM" id="SignalP"/>
    </source>
</evidence>
<comment type="caution">
    <text evidence="3">The sequence shown here is derived from an EMBL/GenBank/DDBJ whole genome shotgun (WGS) entry which is preliminary data.</text>
</comment>
<dbReference type="PANTHER" id="PTHR40050:SF1">
    <property type="entry name" value="INNER SPORE COAT PROTEIN H"/>
    <property type="match status" value="1"/>
</dbReference>
<dbReference type="EMBL" id="JAEEGA010000007">
    <property type="protein sequence ID" value="MBP1041622.1"/>
    <property type="molecule type" value="Genomic_DNA"/>
</dbReference>
<dbReference type="RefSeq" id="WP_209527814.1">
    <property type="nucleotide sequence ID" value="NZ_JAEEGA010000007.1"/>
</dbReference>
<gene>
    <name evidence="3" type="ORF">I6N95_11450</name>
</gene>
<evidence type="ECO:0000313" key="3">
    <source>
        <dbReference type="EMBL" id="MBP1041622.1"/>
    </source>
</evidence>
<feature type="compositionally biased region" description="Low complexity" evidence="1">
    <location>
        <begin position="380"/>
        <end position="398"/>
    </location>
</feature>
<sequence length="513" mass="55500">MSKLNKGLLITTAVLTASLILTGCSTPSQSSASSNQTATASATDFFTTDTIHEISVDFDEADYQTMLTEYTNSGDKTWIKATVTIDGTTFKNVGIKLKGNSTLRGLSNSATKTESKTTNKTESTEATTTSTAEEKNVPTGEPSSLDSESPETLPWVIRLDKYEKDVAYKGRSYFVVRANNTETSLNEAVALAVLNEAGVEAEKAAFTKFSVNNSEEKLRLVLDVPDDDLWTEEHFDSTGLLYKADGNGDYSYRGTDPTDYVDVFEQKYGDDDLTPLISFLDFINNSTDEDFAAELDDYLDTDAFATYLASQELIHNTDDIDGPGNNSYLYYDATTKKMTVVAWDHNLAFGGMGMGGFAGGKMAGALGKNDGMTPADAGQTPPEGMENPPEGMGTPPEMDGSRPEMPDGEQFQGDDNEKTDRPAGGMGGMGGKENILVTRFLANDTFKDLYQTKLDSLTTSVIDNDFGASVLSDYQELLTKNVSDLVDSETIVSEAKSISDMLQSEPLLTSESK</sequence>
<dbReference type="AlphaFoldDB" id="A0A940SS76"/>
<keyword evidence="2" id="KW-0732">Signal</keyword>